<evidence type="ECO:0000256" key="5">
    <source>
        <dbReference type="ARBA" id="ARBA00022989"/>
    </source>
</evidence>
<dbReference type="Pfam" id="PF02660">
    <property type="entry name" value="G3P_acyltransf"/>
    <property type="match status" value="1"/>
</dbReference>
<evidence type="ECO:0000313" key="14">
    <source>
        <dbReference type="Proteomes" id="UP000215301"/>
    </source>
</evidence>
<sequence>MIKIIIVAILSYLIGSFNSAYFFTNYIKKTDIRKYGSGNAGATNVMRVLGFKVAFLVFLSDALKGVLAVLLGRLIAGDLGGLIAGIAVVCGHNWPAFLGFKGGKGIATSFGAIISISPAIAILSLIIGIAIISISKYVSLGSILGAISFLLLNIIYYRSPNMLVFAIIITSLAVFQHRANIKRLLNGTESKLGQKTNIK</sequence>
<keyword evidence="4 10" id="KW-0812">Transmembrane</keyword>
<evidence type="ECO:0000256" key="10">
    <source>
        <dbReference type="HAMAP-Rule" id="MF_01043"/>
    </source>
</evidence>
<dbReference type="InterPro" id="IPR003811">
    <property type="entry name" value="G3P_acylTferase_PlsY"/>
</dbReference>
<comment type="function">
    <text evidence="10">Catalyzes the transfer of an acyl group from acyl-phosphate (acyl-PO(4)) to glycerol-3-phosphate (G3P) to form lysophosphatidic acid (LPA). This enzyme utilizes acyl-phosphate as fatty acyl donor, but not acyl-CoA or acyl-ACP.</text>
</comment>
<dbReference type="EMBL" id="NKHD01000019">
    <property type="protein sequence ID" value="OXT07860.1"/>
    <property type="molecule type" value="Genomic_DNA"/>
</dbReference>
<dbReference type="GO" id="GO:0005886">
    <property type="term" value="C:plasma membrane"/>
    <property type="evidence" value="ECO:0007669"/>
    <property type="project" value="UniProtKB-SubCell"/>
</dbReference>
<dbReference type="Proteomes" id="UP000214975">
    <property type="component" value="Chromosome"/>
</dbReference>
<feature type="transmembrane region" description="Helical" evidence="10">
    <location>
        <begin position="106"/>
        <end position="130"/>
    </location>
</feature>
<evidence type="ECO:0000313" key="13">
    <source>
        <dbReference type="Proteomes" id="UP000214975"/>
    </source>
</evidence>
<dbReference type="Proteomes" id="UP000215301">
    <property type="component" value="Unassembled WGS sequence"/>
</dbReference>
<evidence type="ECO:0000256" key="1">
    <source>
        <dbReference type="ARBA" id="ARBA00022475"/>
    </source>
</evidence>
<feature type="transmembrane region" description="Helical" evidence="10">
    <location>
        <begin position="44"/>
        <end position="63"/>
    </location>
</feature>
<keyword evidence="1 10" id="KW-1003">Cell membrane</keyword>
<evidence type="ECO:0000256" key="8">
    <source>
        <dbReference type="ARBA" id="ARBA00023209"/>
    </source>
</evidence>
<keyword evidence="2 10" id="KW-0444">Lipid biosynthesis</keyword>
<name>A0A231VI44_THETR</name>
<dbReference type="PANTHER" id="PTHR30309:SF0">
    <property type="entry name" value="GLYCEROL-3-PHOSPHATE ACYLTRANSFERASE-RELATED"/>
    <property type="match status" value="1"/>
</dbReference>
<proteinExistence type="inferred from homology"/>
<dbReference type="UniPathway" id="UPA00085"/>
<evidence type="ECO:0000256" key="7">
    <source>
        <dbReference type="ARBA" id="ARBA00023136"/>
    </source>
</evidence>
<evidence type="ECO:0000313" key="11">
    <source>
        <dbReference type="EMBL" id="AST58750.1"/>
    </source>
</evidence>
<dbReference type="HAMAP" id="MF_01043">
    <property type="entry name" value="PlsY"/>
    <property type="match status" value="1"/>
</dbReference>
<reference evidence="11 13" key="1">
    <citation type="submission" date="2016-08" db="EMBL/GenBank/DDBJ databases">
        <title>A novel genetic cassette of butanologenic Thermoanaerobacterium thermosaccharolyticum that directly convert cellulose to butanol.</title>
        <authorList>
            <person name="Li T."/>
            <person name="He J."/>
        </authorList>
    </citation>
    <scope>NUCLEOTIDE SEQUENCE [LARGE SCALE GENOMIC DNA]</scope>
    <source>
        <strain evidence="11 13">TG57</strain>
    </source>
</reference>
<dbReference type="GO" id="GO:0008654">
    <property type="term" value="P:phospholipid biosynthetic process"/>
    <property type="evidence" value="ECO:0007669"/>
    <property type="project" value="UniProtKB-UniRule"/>
</dbReference>
<comment type="subunit">
    <text evidence="10">Probably interacts with PlsX.</text>
</comment>
<evidence type="ECO:0000256" key="2">
    <source>
        <dbReference type="ARBA" id="ARBA00022516"/>
    </source>
</evidence>
<organism evidence="12 14">
    <name type="scientific">Thermoanaerobacterium thermosaccharolyticum</name>
    <name type="common">Clostridium thermosaccharolyticum</name>
    <dbReference type="NCBI Taxonomy" id="1517"/>
    <lineage>
        <taxon>Bacteria</taxon>
        <taxon>Bacillati</taxon>
        <taxon>Bacillota</taxon>
        <taxon>Clostridia</taxon>
        <taxon>Thermoanaerobacterales</taxon>
        <taxon>Thermoanaerobacteraceae</taxon>
        <taxon>Thermoanaerobacterium</taxon>
    </lineage>
</organism>
<dbReference type="RefSeq" id="WP_094044929.1">
    <property type="nucleotide sequence ID" value="NZ_CP016893.1"/>
</dbReference>
<accession>A0A231VI44</accession>
<dbReference type="PANTHER" id="PTHR30309">
    <property type="entry name" value="INNER MEMBRANE PROTEIN YGIH"/>
    <property type="match status" value="1"/>
</dbReference>
<dbReference type="EMBL" id="CP016893">
    <property type="protein sequence ID" value="AST58750.1"/>
    <property type="molecule type" value="Genomic_DNA"/>
</dbReference>
<keyword evidence="8 10" id="KW-0594">Phospholipid biosynthesis</keyword>
<keyword evidence="9 10" id="KW-1208">Phospholipid metabolism</keyword>
<dbReference type="AlphaFoldDB" id="A0A231VI44"/>
<comment type="similarity">
    <text evidence="10">Belongs to the PlsY family.</text>
</comment>
<keyword evidence="6 10" id="KW-0443">Lipid metabolism</keyword>
<evidence type="ECO:0000256" key="3">
    <source>
        <dbReference type="ARBA" id="ARBA00022679"/>
    </source>
</evidence>
<keyword evidence="5 10" id="KW-1133">Transmembrane helix</keyword>
<evidence type="ECO:0000256" key="9">
    <source>
        <dbReference type="ARBA" id="ARBA00023264"/>
    </source>
</evidence>
<feature type="transmembrane region" description="Helical" evidence="10">
    <location>
        <begin position="137"/>
        <end position="156"/>
    </location>
</feature>
<keyword evidence="3 10" id="KW-0808">Transferase</keyword>
<reference evidence="12 14" key="2">
    <citation type="submission" date="2017-06" db="EMBL/GenBank/DDBJ databases">
        <title>Isolation and characterization of a thermophilic and butanogenic Thermoanaerobacterium thermosaccharolyticum M5 capable of efficient degradation of hemicellulose.</title>
        <authorList>
            <person name="Xin F."/>
            <person name="Jiang Y."/>
        </authorList>
    </citation>
    <scope>NUCLEOTIDE SEQUENCE [LARGE SCALE GENOMIC DNA]</scope>
    <source>
        <strain evidence="12 14">M5</strain>
    </source>
</reference>
<dbReference type="NCBIfam" id="TIGR00023">
    <property type="entry name" value="glycerol-3-phosphate 1-O-acyltransferase PlsY"/>
    <property type="match status" value="1"/>
</dbReference>
<evidence type="ECO:0000313" key="12">
    <source>
        <dbReference type="EMBL" id="OXT07860.1"/>
    </source>
</evidence>
<comment type="catalytic activity">
    <reaction evidence="10">
        <text>an acyl phosphate + sn-glycerol 3-phosphate = a 1-acyl-sn-glycero-3-phosphate + phosphate</text>
        <dbReference type="Rhea" id="RHEA:34075"/>
        <dbReference type="ChEBI" id="CHEBI:43474"/>
        <dbReference type="ChEBI" id="CHEBI:57597"/>
        <dbReference type="ChEBI" id="CHEBI:57970"/>
        <dbReference type="ChEBI" id="CHEBI:59918"/>
        <dbReference type="EC" id="2.3.1.275"/>
    </reaction>
</comment>
<dbReference type="EC" id="2.3.1.275" evidence="10"/>
<comment type="subcellular location">
    <subcellularLocation>
        <location evidence="10">Cell membrane</location>
        <topology evidence="10">Multi-pass membrane protein</topology>
    </subcellularLocation>
</comment>
<gene>
    <name evidence="10" type="primary">plsY</name>
    <name evidence="12" type="ORF">CE561_06405</name>
    <name evidence="11" type="ORF">Thert_02951</name>
</gene>
<evidence type="ECO:0000256" key="6">
    <source>
        <dbReference type="ARBA" id="ARBA00023098"/>
    </source>
</evidence>
<keyword evidence="12" id="KW-0012">Acyltransferase</keyword>
<dbReference type="SMART" id="SM01207">
    <property type="entry name" value="G3P_acyltransf"/>
    <property type="match status" value="1"/>
</dbReference>
<evidence type="ECO:0000256" key="4">
    <source>
        <dbReference type="ARBA" id="ARBA00022692"/>
    </source>
</evidence>
<keyword evidence="7 10" id="KW-0472">Membrane</keyword>
<comment type="pathway">
    <text evidence="10">Lipid metabolism; phospholipid metabolism.</text>
</comment>
<dbReference type="GO" id="GO:0043772">
    <property type="term" value="F:acyl-phosphate glycerol-3-phosphate acyltransferase activity"/>
    <property type="evidence" value="ECO:0007669"/>
    <property type="project" value="UniProtKB-UniRule"/>
</dbReference>
<protein>
    <recommendedName>
        <fullName evidence="10">Glycerol-3-phosphate acyltransferase</fullName>
    </recommendedName>
    <alternativeName>
        <fullName evidence="10">Acyl-PO4 G3P acyltransferase</fullName>
    </alternativeName>
    <alternativeName>
        <fullName evidence="10">Acyl-phosphate--glycerol-3-phosphate acyltransferase</fullName>
    </alternativeName>
    <alternativeName>
        <fullName evidence="10">G3P acyltransferase</fullName>
        <shortName evidence="10">GPAT</shortName>
        <ecNumber evidence="10">2.3.1.275</ecNumber>
    </alternativeName>
    <alternativeName>
        <fullName evidence="10">Lysophosphatidic acid synthase</fullName>
        <shortName evidence="10">LPA synthase</shortName>
    </alternativeName>
</protein>
<feature type="transmembrane region" description="Helical" evidence="10">
    <location>
        <begin position="75"/>
        <end position="94"/>
    </location>
</feature>